<name>A0A8X6VFG7_TRICX</name>
<keyword evidence="2" id="KW-1185">Reference proteome</keyword>
<comment type="caution">
    <text evidence="1">The sequence shown here is derived from an EMBL/GenBank/DDBJ whole genome shotgun (WGS) entry which is preliminary data.</text>
</comment>
<evidence type="ECO:0000313" key="2">
    <source>
        <dbReference type="Proteomes" id="UP000887159"/>
    </source>
</evidence>
<evidence type="ECO:0000313" key="1">
    <source>
        <dbReference type="EMBL" id="GFY16597.1"/>
    </source>
</evidence>
<protein>
    <submittedName>
        <fullName evidence="1">Uncharacterized protein</fullName>
    </submittedName>
</protein>
<organism evidence="1 2">
    <name type="scientific">Trichonephila clavipes</name>
    <name type="common">Golden silk orbweaver</name>
    <name type="synonym">Nephila clavipes</name>
    <dbReference type="NCBI Taxonomy" id="2585209"/>
    <lineage>
        <taxon>Eukaryota</taxon>
        <taxon>Metazoa</taxon>
        <taxon>Ecdysozoa</taxon>
        <taxon>Arthropoda</taxon>
        <taxon>Chelicerata</taxon>
        <taxon>Arachnida</taxon>
        <taxon>Araneae</taxon>
        <taxon>Araneomorphae</taxon>
        <taxon>Entelegynae</taxon>
        <taxon>Araneoidea</taxon>
        <taxon>Nephilidae</taxon>
        <taxon>Trichonephila</taxon>
    </lineage>
</organism>
<reference evidence="1" key="1">
    <citation type="submission" date="2020-08" db="EMBL/GenBank/DDBJ databases">
        <title>Multicomponent nature underlies the extraordinary mechanical properties of spider dragline silk.</title>
        <authorList>
            <person name="Kono N."/>
            <person name="Nakamura H."/>
            <person name="Mori M."/>
            <person name="Yoshida Y."/>
            <person name="Ohtoshi R."/>
            <person name="Malay A.D."/>
            <person name="Moran D.A.P."/>
            <person name="Tomita M."/>
            <person name="Numata K."/>
            <person name="Arakawa K."/>
        </authorList>
    </citation>
    <scope>NUCLEOTIDE SEQUENCE</scope>
</reference>
<accession>A0A8X6VFG7</accession>
<gene>
    <name evidence="1" type="ORF">TNCV_2787241</name>
</gene>
<dbReference type="EMBL" id="BMAU01021340">
    <property type="protein sequence ID" value="GFY16597.1"/>
    <property type="molecule type" value="Genomic_DNA"/>
</dbReference>
<dbReference type="AlphaFoldDB" id="A0A8X6VFG7"/>
<proteinExistence type="predicted"/>
<sequence>MLVRNFALGDRVCILRDDSGKLIQVPSLLSEDIRTLITFKAHVGRSPLEYTWFINLPEENVNALCRIGISIANGLES</sequence>
<dbReference type="Proteomes" id="UP000887159">
    <property type="component" value="Unassembled WGS sequence"/>
</dbReference>